<keyword evidence="4 7" id="KW-0812">Transmembrane</keyword>
<name>A0ABN0WN13_9BACI</name>
<evidence type="ECO:0000256" key="6">
    <source>
        <dbReference type="ARBA" id="ARBA00023136"/>
    </source>
</evidence>
<feature type="transmembrane region" description="Helical" evidence="7">
    <location>
        <begin position="395"/>
        <end position="414"/>
    </location>
</feature>
<dbReference type="CDD" id="cd06173">
    <property type="entry name" value="MFS_MefA_like"/>
    <property type="match status" value="1"/>
</dbReference>
<dbReference type="PANTHER" id="PTHR43266:SF8">
    <property type="entry name" value="MACROLIDE-EFFLUX PROTEIN"/>
    <property type="match status" value="1"/>
</dbReference>
<feature type="transmembrane region" description="Helical" evidence="7">
    <location>
        <begin position="334"/>
        <end position="354"/>
    </location>
</feature>
<dbReference type="Gene3D" id="1.20.1250.20">
    <property type="entry name" value="MFS general substrate transporter like domains"/>
    <property type="match status" value="1"/>
</dbReference>
<dbReference type="InterPro" id="IPR011701">
    <property type="entry name" value="MFS"/>
</dbReference>
<evidence type="ECO:0000256" key="3">
    <source>
        <dbReference type="ARBA" id="ARBA00022475"/>
    </source>
</evidence>
<dbReference type="PANTHER" id="PTHR43266">
    <property type="entry name" value="MACROLIDE-EFFLUX PROTEIN"/>
    <property type="match status" value="1"/>
</dbReference>
<dbReference type="SUPFAM" id="SSF103473">
    <property type="entry name" value="MFS general substrate transporter"/>
    <property type="match status" value="1"/>
</dbReference>
<feature type="transmembrane region" description="Helical" evidence="7">
    <location>
        <begin position="182"/>
        <end position="202"/>
    </location>
</feature>
<keyword evidence="3" id="KW-1003">Cell membrane</keyword>
<keyword evidence="9" id="KW-1185">Reference proteome</keyword>
<keyword evidence="6 7" id="KW-0472">Membrane</keyword>
<sequence>MRVHVENHPLDGVFPLPKAFLRSSLVEYDKTIETRKGKQSMKKMLALFQNTTYRNLFLANVLSQLGSIIGMTAFTLFLLNRFSENPAYATITELMYSIPTLFVFFLVGVFADKLDRQKIAYYCDFICAGLSVVLLVAIITEWMPFIFFVLFLRSAIQKFFFPAEHAMVQGILKKDDYSTAAGLNQMVMSLFMLFGSGIGVVLYWTIGLYGAIIVDTLTFVLSAIFIRKISVAESVRLPNGPHTLKDINFSFVFGNFKEGLLYILKNKLLLTLIFGFFLFGVVNGGFSVMPIFMLKYKLAPENYEQLSAVMGIIFGAGALIGGFVASLISQKMKLYQMIVIGLLLSGAFIIMSAFSTSFWMLAIFFFCIAFCLPLINIGIGGWMPSIVDPKMMGRVQGWISPLTMLAQSIMLGFIAYSFPTIISIEALYWIVGLSLVSVGIFYGLMLPRFTDKEEVDPSLSKANATA</sequence>
<gene>
    <name evidence="8" type="ORF">GCM10008967_35680</name>
</gene>
<dbReference type="EMBL" id="BAAADJ010000060">
    <property type="protein sequence ID" value="GAA0342138.1"/>
    <property type="molecule type" value="Genomic_DNA"/>
</dbReference>
<proteinExistence type="predicted"/>
<keyword evidence="2" id="KW-0813">Transport</keyword>
<accession>A0ABN0WN13</accession>
<dbReference type="Pfam" id="PF07690">
    <property type="entry name" value="MFS_1"/>
    <property type="match status" value="1"/>
</dbReference>
<dbReference type="Proteomes" id="UP001500782">
    <property type="component" value="Unassembled WGS sequence"/>
</dbReference>
<evidence type="ECO:0000256" key="2">
    <source>
        <dbReference type="ARBA" id="ARBA00022448"/>
    </source>
</evidence>
<evidence type="ECO:0000256" key="1">
    <source>
        <dbReference type="ARBA" id="ARBA00004651"/>
    </source>
</evidence>
<feature type="transmembrane region" description="Helical" evidence="7">
    <location>
        <begin position="268"/>
        <end position="294"/>
    </location>
</feature>
<dbReference type="InterPro" id="IPR036259">
    <property type="entry name" value="MFS_trans_sf"/>
</dbReference>
<evidence type="ECO:0000313" key="9">
    <source>
        <dbReference type="Proteomes" id="UP001500782"/>
    </source>
</evidence>
<reference evidence="8 9" key="1">
    <citation type="journal article" date="2019" name="Int. J. Syst. Evol. Microbiol.">
        <title>The Global Catalogue of Microorganisms (GCM) 10K type strain sequencing project: providing services to taxonomists for standard genome sequencing and annotation.</title>
        <authorList>
            <consortium name="The Broad Institute Genomics Platform"/>
            <consortium name="The Broad Institute Genome Sequencing Center for Infectious Disease"/>
            <person name="Wu L."/>
            <person name="Ma J."/>
        </authorList>
    </citation>
    <scope>NUCLEOTIDE SEQUENCE [LARGE SCALE GENOMIC DNA]</scope>
    <source>
        <strain evidence="8 9">JCM 9731</strain>
    </source>
</reference>
<feature type="transmembrane region" description="Helical" evidence="7">
    <location>
        <begin position="306"/>
        <end position="327"/>
    </location>
</feature>
<comment type="subcellular location">
    <subcellularLocation>
        <location evidence="1">Cell membrane</location>
        <topology evidence="1">Multi-pass membrane protein</topology>
    </subcellularLocation>
</comment>
<evidence type="ECO:0000256" key="7">
    <source>
        <dbReference type="SAM" id="Phobius"/>
    </source>
</evidence>
<evidence type="ECO:0000313" key="8">
    <source>
        <dbReference type="EMBL" id="GAA0342138.1"/>
    </source>
</evidence>
<organism evidence="8 9">
    <name type="scientific">Bacillus carboniphilus</name>
    <dbReference type="NCBI Taxonomy" id="86663"/>
    <lineage>
        <taxon>Bacteria</taxon>
        <taxon>Bacillati</taxon>
        <taxon>Bacillota</taxon>
        <taxon>Bacilli</taxon>
        <taxon>Bacillales</taxon>
        <taxon>Bacillaceae</taxon>
        <taxon>Bacillus</taxon>
    </lineage>
</organism>
<feature type="transmembrane region" description="Helical" evidence="7">
    <location>
        <begin position="57"/>
        <end position="79"/>
    </location>
</feature>
<protein>
    <submittedName>
        <fullName evidence="8">MFS transporter</fullName>
    </submittedName>
</protein>
<feature type="transmembrane region" description="Helical" evidence="7">
    <location>
        <begin position="94"/>
        <end position="112"/>
    </location>
</feature>
<evidence type="ECO:0000256" key="4">
    <source>
        <dbReference type="ARBA" id="ARBA00022692"/>
    </source>
</evidence>
<keyword evidence="5 7" id="KW-1133">Transmembrane helix</keyword>
<evidence type="ECO:0000256" key="5">
    <source>
        <dbReference type="ARBA" id="ARBA00022989"/>
    </source>
</evidence>
<feature type="transmembrane region" description="Helical" evidence="7">
    <location>
        <begin position="360"/>
        <end position="383"/>
    </location>
</feature>
<comment type="caution">
    <text evidence="8">The sequence shown here is derived from an EMBL/GenBank/DDBJ whole genome shotgun (WGS) entry which is preliminary data.</text>
</comment>
<feature type="transmembrane region" description="Helical" evidence="7">
    <location>
        <begin position="426"/>
        <end position="444"/>
    </location>
</feature>